<organism evidence="1 2">
    <name type="scientific">Gilliamella intestini</name>
    <dbReference type="NCBI Taxonomy" id="1798183"/>
    <lineage>
        <taxon>Bacteria</taxon>
        <taxon>Pseudomonadati</taxon>
        <taxon>Pseudomonadota</taxon>
        <taxon>Gammaproteobacteria</taxon>
        <taxon>Orbales</taxon>
        <taxon>Orbaceae</taxon>
        <taxon>Gilliamella</taxon>
    </lineage>
</organism>
<reference evidence="2" key="1">
    <citation type="submission" date="2016-08" db="EMBL/GenBank/DDBJ databases">
        <authorList>
            <person name="Varghese N."/>
            <person name="Submissions Spin"/>
        </authorList>
    </citation>
    <scope>NUCLEOTIDE SEQUENCE [LARGE SCALE GENOMIC DNA]</scope>
    <source>
        <strain evidence="2">R-53144</strain>
    </source>
</reference>
<keyword evidence="2" id="KW-1185">Reference proteome</keyword>
<sequence>MSNTIQLSEEGYISKGLHRKCYHYPNDPSKCIKVNYNVGAEEETNREISYYKHLIKRNVSFDALAKYYGPVSTSYGKGHVFELIRDYTGEIAIPLEKYLADKKLTKQYYDDLLLALKTLKSALLKDRIITMTIKSKNILFQHLSAEKSRLVIIDNIGNSTLIPIANYIPFFAKAKIERTWQRFLISIIKENSNNHLITRLVDDLNQ</sequence>
<gene>
    <name evidence="1" type="ORF">GA0061080_10024</name>
</gene>
<dbReference type="STRING" id="1798183.GA0061080_10024"/>
<dbReference type="Proteomes" id="UP000199698">
    <property type="component" value="Unassembled WGS sequence"/>
</dbReference>
<dbReference type="Pfam" id="PF10707">
    <property type="entry name" value="YrbL-PhoP_reg"/>
    <property type="match status" value="1"/>
</dbReference>
<dbReference type="OrthoDB" id="595236at2"/>
<evidence type="ECO:0000313" key="1">
    <source>
        <dbReference type="EMBL" id="SCB74392.1"/>
    </source>
</evidence>
<protein>
    <submittedName>
        <fullName evidence="1">PhoP regulatory network protein YrbL</fullName>
    </submittedName>
</protein>
<dbReference type="RefSeq" id="WP_091119259.1">
    <property type="nucleotide sequence ID" value="NZ_FMBA01000002.1"/>
</dbReference>
<dbReference type="InterPro" id="IPR019647">
    <property type="entry name" value="PhoP_reg_network_YrbL"/>
</dbReference>
<dbReference type="EMBL" id="FMBA01000002">
    <property type="protein sequence ID" value="SCB74392.1"/>
    <property type="molecule type" value="Genomic_DNA"/>
</dbReference>
<name>A0A1C3YWJ9_9GAMM</name>
<evidence type="ECO:0000313" key="2">
    <source>
        <dbReference type="Proteomes" id="UP000199698"/>
    </source>
</evidence>
<proteinExistence type="predicted"/>
<accession>A0A1C3YWJ9</accession>
<dbReference type="AlphaFoldDB" id="A0A1C3YWJ9"/>